<evidence type="ECO:0000313" key="2">
    <source>
        <dbReference type="Proteomes" id="UP000793456"/>
    </source>
</evidence>
<name>A0ACD3Q9W6_LARCR</name>
<dbReference type="Proteomes" id="UP000793456">
    <property type="component" value="Chromosome XXII"/>
</dbReference>
<reference evidence="1" key="1">
    <citation type="submission" date="2018-11" db="EMBL/GenBank/DDBJ databases">
        <title>The sequence and de novo assembly of Larimichthys crocea genome using PacBio and Hi-C technologies.</title>
        <authorList>
            <person name="Xu P."/>
            <person name="Chen B."/>
            <person name="Zhou Z."/>
            <person name="Ke Q."/>
            <person name="Wu Y."/>
            <person name="Bai H."/>
            <person name="Pu F."/>
        </authorList>
    </citation>
    <scope>NUCLEOTIDE SEQUENCE</scope>
    <source>
        <tissue evidence="1">Muscle</tissue>
    </source>
</reference>
<proteinExistence type="predicted"/>
<accession>A0ACD3Q9W6</accession>
<gene>
    <name evidence="1" type="ORF">E3U43_000355</name>
</gene>
<evidence type="ECO:0000313" key="1">
    <source>
        <dbReference type="EMBL" id="TMS03466.1"/>
    </source>
</evidence>
<comment type="caution">
    <text evidence="1">The sequence shown here is derived from an EMBL/GenBank/DDBJ whole genome shotgun (WGS) entry which is preliminary data.</text>
</comment>
<organism evidence="1 2">
    <name type="scientific">Larimichthys crocea</name>
    <name type="common">Large yellow croaker</name>
    <name type="synonym">Pseudosciaena crocea</name>
    <dbReference type="NCBI Taxonomy" id="215358"/>
    <lineage>
        <taxon>Eukaryota</taxon>
        <taxon>Metazoa</taxon>
        <taxon>Chordata</taxon>
        <taxon>Craniata</taxon>
        <taxon>Vertebrata</taxon>
        <taxon>Euteleostomi</taxon>
        <taxon>Actinopterygii</taxon>
        <taxon>Neopterygii</taxon>
        <taxon>Teleostei</taxon>
        <taxon>Neoteleostei</taxon>
        <taxon>Acanthomorphata</taxon>
        <taxon>Eupercaria</taxon>
        <taxon>Sciaenidae</taxon>
        <taxon>Larimichthys</taxon>
    </lineage>
</organism>
<sequence>MEEYLRRVQSRLGADALEGPIHAVLGGPEPDVDTVAATLCLALHLNQPFVSPSPPSPNSPSSEYRTLESCILRVVHHDGQQDAGDDGASSALTTVAREILQEAAEHIGAALGETLGEALRLQSEALWSKHGCRSAQLEELMRSLEQWSDVTVSQHDEAKLQDLEQLLTMELKEFSDGEMTIALASVNTDKEDWHSYVDGLKLFSDHHGYDGVVVLLSINDTLHHPRHQVAVYSNNTDYAKPEEIQGLLKDFVYRRSSVLACHPSSRTSSTEGVAGSVEFSQGSSGINDMDGSDIERAEGGSGDVVTIARVMADGEEDTGGVGVGGGGELVSPDSGMTTIRSSRSSKESSVFLSDDSPVGEVIAGGGQAAGPGGLFLRNPSPLGLLSLSPPVPPERKKNRSSRNKSDNFDLFSFDPLHSSDHSMPTGGEVANSGVRGDERGKRAESSSFSELDELSLLDFSAPNSLGGCESRNSSIDHHGQIHQNDTVVPPTPVNSVVGSRPPSSCGVRFFPEDVVERISGLQHKDSVSSSLSETWDELGFDTMGALSSSDNNAWSRTKESSSPHNIMEEVTVKESVDETTERESREEIIQSENQRGKSLEPQLSLITEQTELYDSWNPDYVLKDQWNPVTMAYLQLTPPEEEVTGKCRAGIIGVKEKTSSLSRKKAILNTLTPDTSKEEDEGAQGKKGDRQKELLDFWTYSAQKGFLKSDSGTTTSYPESLDMWNMTIRDDSLSPLTTPDNLSETSGSFCGVNPNVRAGTSVESPPGFSDGGMVMWNTTIQEDSSSTITSPEGPDNGKDLSHMGSLDASDSPETHASKKVEEDRVLEEDRGIYKVLSQDLEEVGWRGTEHNVKIVIEVAESKTQDEETGDNDIEGVQNLASDHSEAGTSSYHDTDMWDLPVPGMVTSTSEYDNVGADTWSRTSSPETYSSPVVDMIQLEEQSSPFVAVKNPVQHDQYQDDPLGKIEYSAVFSDKEQPANQVFLFKGTSELDRMTGSGGSSVESKYDNKSGGGSEEADWLEQPGDHSPFVLVDYSTVTQDPSANHRSSQREDVESQIQTDQPLSPSLLNWGNLVSEKHDGSESMSSSHDLSITVARSEDRPATESQGDPNNDSIGSLEGKTTETMSLDTSSAGGRDALKYSPDSLQPCSRDELRSNSDGDSSSGLEMEYIIVSGTVKEAEREWHDRPKQGNRQSKGTKKSMETFSMLSYAATILQTQAQAAHREHQENTEQRGQNQMIGSTDGALSADTSLDNATEHYMTPEMFTTSQSKSQSDSRPTGCSQAWVEEGHYDDKSSIVTRSVSPSLRYPSDHFLKTREEVYVHSQISMEDSDEGGQSPSAPPSCPSSLADLKVWRGQLARQDTPQTTSDVQSPVLTNSSVSHTSSLIGTPLSESGISSDRGLGLPFSGDLMEEENDEEEQEAETDTEHTTLTKWTSEVQSQREERHQPGSSDLLSFSDEMIGGSSFQQTDLQIFEPKRDRIRQNTEDFYDERPVRTVDHGKWSTEQQIGEASQDTYSPVLRRHQDVTSQFSSQPTSENAAYQWMESQNVTQGQTQYGYNYHHIDQRTENQSAHSACVDVKSNDQLNTTDVYAEFTTDATAIQYGSDQAESYYEAGVNAELSLNDPGSKFQHIAESQYGDDSDSMCTSELQCSQYQADGQSEYESSHAHYQFDGEPLYRSDVHPEREDHARYVPEEYVHFLLERHSQQGEGAAGMMMKIASSEEAAEEMDNREDLSGGSNQRRKLVAPPMNVSLDRSEGSLLSEDALDTEDEALDTGDELDVNIDDMDTPDEADLHGDSEESDLGAAAASSSDAIAGHIAADQNRDSRLWRSVVIGEQEHRIDMKCIEPYKRVISHGGYYAEQNAIIVFAACFLPDSNCDNYNYVMENLFLYVISTLELMVAEDYMIVYLNGATPRRRMPGFTWMKKCYQMIDRRLKKNLKMFIIVHPSWFIRTLLGITRPFISSKFISKIKYVNSLQELGEIIPMEYVHIPPSIVKLDTELQDTAERAYKKGNSVV</sequence>
<protein>
    <submittedName>
        <fullName evidence="1">Uncharacterized protein</fullName>
    </submittedName>
</protein>
<dbReference type="EMBL" id="CM011695">
    <property type="protein sequence ID" value="TMS03466.1"/>
    <property type="molecule type" value="Genomic_DNA"/>
</dbReference>
<keyword evidence="2" id="KW-1185">Reference proteome</keyword>